<protein>
    <submittedName>
        <fullName evidence="2">Uncharacterized protein</fullName>
    </submittedName>
</protein>
<evidence type="ECO:0000256" key="1">
    <source>
        <dbReference type="SAM" id="SignalP"/>
    </source>
</evidence>
<comment type="caution">
    <text evidence="2">The sequence shown here is derived from an EMBL/GenBank/DDBJ whole genome shotgun (WGS) entry which is preliminary data.</text>
</comment>
<dbReference type="EMBL" id="JAICBX010000001">
    <property type="protein sequence ID" value="MBW8635878.1"/>
    <property type="molecule type" value="Genomic_DNA"/>
</dbReference>
<name>A0AAE2ZKA1_9HYPH</name>
<reference evidence="2" key="1">
    <citation type="submission" date="2021-08" db="EMBL/GenBank/DDBJ databases">
        <title>Hoeflea bacterium WL0058 sp. nov., isolated from the sediment.</title>
        <authorList>
            <person name="Wang L."/>
            <person name="Zhang D."/>
        </authorList>
    </citation>
    <scope>NUCLEOTIDE SEQUENCE</scope>
    <source>
        <strain evidence="2">WL0058</strain>
    </source>
</reference>
<gene>
    <name evidence="2" type="ORF">K1W69_01680</name>
</gene>
<feature type="chain" id="PRO_5042068097" evidence="1">
    <location>
        <begin position="34"/>
        <end position="185"/>
    </location>
</feature>
<accession>A0AAE2ZKA1</accession>
<evidence type="ECO:0000313" key="3">
    <source>
        <dbReference type="Proteomes" id="UP001196509"/>
    </source>
</evidence>
<keyword evidence="3" id="KW-1185">Reference proteome</keyword>
<evidence type="ECO:0000313" key="2">
    <source>
        <dbReference type="EMBL" id="MBW8635878.1"/>
    </source>
</evidence>
<sequence length="185" mass="19965">MNMITFTNALTAIAIATVIGGVGSLGVTTQAVAATDIKPTLSVSGKSYYQKEHAKNSAVGRWEKKAVIQHGMNYGKWGQAKQTSFDCNSKFHQGNGKKLWTCKASGKPVANVKMCASGKIRARWYHPNKAGAQKGVKDAWEKLAAAEHGMKYSFYKNATNKHFTCGADSQFPGKITCNLSATPCK</sequence>
<keyword evidence="1" id="KW-0732">Signal</keyword>
<dbReference type="AlphaFoldDB" id="A0AAE2ZKA1"/>
<organism evidence="2 3">
    <name type="scientific">Flavimaribacter sediminis</name>
    <dbReference type="NCBI Taxonomy" id="2865987"/>
    <lineage>
        <taxon>Bacteria</taxon>
        <taxon>Pseudomonadati</taxon>
        <taxon>Pseudomonadota</taxon>
        <taxon>Alphaproteobacteria</taxon>
        <taxon>Hyphomicrobiales</taxon>
        <taxon>Rhizobiaceae</taxon>
        <taxon>Flavimaribacter</taxon>
    </lineage>
</organism>
<feature type="signal peptide" evidence="1">
    <location>
        <begin position="1"/>
        <end position="33"/>
    </location>
</feature>
<dbReference type="Proteomes" id="UP001196509">
    <property type="component" value="Unassembled WGS sequence"/>
</dbReference>
<dbReference type="RefSeq" id="WP_220226595.1">
    <property type="nucleotide sequence ID" value="NZ_JAICBX010000001.1"/>
</dbReference>
<proteinExistence type="predicted"/>